<dbReference type="InterPro" id="IPR000843">
    <property type="entry name" value="HTH_LacI"/>
</dbReference>
<dbReference type="CDD" id="cd01392">
    <property type="entry name" value="HTH_LacI"/>
    <property type="match status" value="1"/>
</dbReference>
<dbReference type="EMBL" id="CP041637">
    <property type="protein sequence ID" value="QDO93919.1"/>
    <property type="molecule type" value="Genomic_DNA"/>
</dbReference>
<name>A0A516GQZ8_9FLAO</name>
<dbReference type="SMART" id="SM00354">
    <property type="entry name" value="HTH_LACI"/>
    <property type="match status" value="1"/>
</dbReference>
<gene>
    <name evidence="5" type="ORF">FNB79_07950</name>
</gene>
<sequence>MKKTTLKDIAKALNVSVSTVSKALHDIPEISEETRVLIQNYAKEKNYRPNYNALSLKNKRSKSIGVIIPNMLNYFYMQVLQGIEKEAASHGYRIMTTISNESYQKEVEIIDMLSTGSIDGFLLAISKETEENGAFSHFTDSVKFGFPIVMFDRVSEHVDCDKIITDDLNACADAVSYLVKQGCKRIAFVSPLKSLSIGRLRFEGYKKGLEQNNLPLDSNLVINTNEADYKQYDKMIKPLFDHEIDGLISTNESSALSAMKLAKENGYKIPENLAVISFANGILARNSHPRLTCVSQHGEIMGAVAAKKLIDKLEKRDDAKSYTTEFIETDIVVRDSTR</sequence>
<evidence type="ECO:0000256" key="1">
    <source>
        <dbReference type="ARBA" id="ARBA00023015"/>
    </source>
</evidence>
<dbReference type="InterPro" id="IPR010982">
    <property type="entry name" value="Lambda_DNA-bd_dom_sf"/>
</dbReference>
<keyword evidence="2" id="KW-0238">DNA-binding</keyword>
<dbReference type="PROSITE" id="PS50932">
    <property type="entry name" value="HTH_LACI_2"/>
    <property type="match status" value="1"/>
</dbReference>
<dbReference type="SUPFAM" id="SSF53822">
    <property type="entry name" value="Periplasmic binding protein-like I"/>
    <property type="match status" value="1"/>
</dbReference>
<protein>
    <submittedName>
        <fullName evidence="5">LacI family transcriptional regulator</fullName>
    </submittedName>
</protein>
<dbReference type="GO" id="GO:0003700">
    <property type="term" value="F:DNA-binding transcription factor activity"/>
    <property type="evidence" value="ECO:0007669"/>
    <property type="project" value="TreeGrafter"/>
</dbReference>
<dbReference type="GO" id="GO:0000976">
    <property type="term" value="F:transcription cis-regulatory region binding"/>
    <property type="evidence" value="ECO:0007669"/>
    <property type="project" value="TreeGrafter"/>
</dbReference>
<dbReference type="AlphaFoldDB" id="A0A516GQZ8"/>
<dbReference type="Gene3D" id="1.10.260.40">
    <property type="entry name" value="lambda repressor-like DNA-binding domains"/>
    <property type="match status" value="1"/>
</dbReference>
<dbReference type="InterPro" id="IPR046335">
    <property type="entry name" value="LacI/GalR-like_sensor"/>
</dbReference>
<keyword evidence="1" id="KW-0805">Transcription regulation</keyword>
<dbReference type="CDD" id="cd06267">
    <property type="entry name" value="PBP1_LacI_sugar_binding-like"/>
    <property type="match status" value="1"/>
</dbReference>
<organism evidence="5 6">
    <name type="scientific">Formosa sediminum</name>
    <dbReference type="NCBI Taxonomy" id="2594004"/>
    <lineage>
        <taxon>Bacteria</taxon>
        <taxon>Pseudomonadati</taxon>
        <taxon>Bacteroidota</taxon>
        <taxon>Flavobacteriia</taxon>
        <taxon>Flavobacteriales</taxon>
        <taxon>Flavobacteriaceae</taxon>
        <taxon>Formosa</taxon>
    </lineage>
</organism>
<dbReference type="KEGG" id="fop:FNB79_07950"/>
<evidence type="ECO:0000313" key="5">
    <source>
        <dbReference type="EMBL" id="QDO93919.1"/>
    </source>
</evidence>
<dbReference type="Pfam" id="PF13377">
    <property type="entry name" value="Peripla_BP_3"/>
    <property type="match status" value="1"/>
</dbReference>
<dbReference type="OrthoDB" id="9768806at2"/>
<dbReference type="Proteomes" id="UP000319209">
    <property type="component" value="Chromosome"/>
</dbReference>
<dbReference type="PANTHER" id="PTHR30146:SF109">
    <property type="entry name" value="HTH-TYPE TRANSCRIPTIONAL REGULATOR GALS"/>
    <property type="match status" value="1"/>
</dbReference>
<dbReference type="PANTHER" id="PTHR30146">
    <property type="entry name" value="LACI-RELATED TRANSCRIPTIONAL REPRESSOR"/>
    <property type="match status" value="1"/>
</dbReference>
<dbReference type="InterPro" id="IPR028082">
    <property type="entry name" value="Peripla_BP_I"/>
</dbReference>
<evidence type="ECO:0000259" key="4">
    <source>
        <dbReference type="PROSITE" id="PS50932"/>
    </source>
</evidence>
<evidence type="ECO:0000256" key="3">
    <source>
        <dbReference type="ARBA" id="ARBA00023163"/>
    </source>
</evidence>
<evidence type="ECO:0000313" key="6">
    <source>
        <dbReference type="Proteomes" id="UP000319209"/>
    </source>
</evidence>
<dbReference type="RefSeq" id="WP_143380808.1">
    <property type="nucleotide sequence ID" value="NZ_CP041637.1"/>
</dbReference>
<proteinExistence type="predicted"/>
<dbReference type="Gene3D" id="3.40.50.2300">
    <property type="match status" value="2"/>
</dbReference>
<evidence type="ECO:0000256" key="2">
    <source>
        <dbReference type="ARBA" id="ARBA00023125"/>
    </source>
</evidence>
<dbReference type="Pfam" id="PF00356">
    <property type="entry name" value="LacI"/>
    <property type="match status" value="1"/>
</dbReference>
<feature type="domain" description="HTH lacI-type" evidence="4">
    <location>
        <begin position="4"/>
        <end position="58"/>
    </location>
</feature>
<dbReference type="SUPFAM" id="SSF47413">
    <property type="entry name" value="lambda repressor-like DNA-binding domains"/>
    <property type="match status" value="1"/>
</dbReference>
<accession>A0A516GQZ8</accession>
<reference evidence="5 6" key="1">
    <citation type="submission" date="2019-07" db="EMBL/GenBank/DDBJ databases">
        <title>Genome sequencing for Formosa sp. PS13.</title>
        <authorList>
            <person name="Park S.-J."/>
        </authorList>
    </citation>
    <scope>NUCLEOTIDE SEQUENCE [LARGE SCALE GENOMIC DNA]</scope>
    <source>
        <strain evidence="5 6">PS13</strain>
    </source>
</reference>
<keyword evidence="3" id="KW-0804">Transcription</keyword>
<keyword evidence="6" id="KW-1185">Reference proteome</keyword>